<feature type="region of interest" description="Disordered" evidence="2">
    <location>
        <begin position="1"/>
        <end position="42"/>
    </location>
</feature>
<gene>
    <name evidence="3" type="ORF">ACHAWU_005902</name>
</gene>
<keyword evidence="1" id="KW-0175">Coiled coil</keyword>
<accession>A0ABD3N1S2</accession>
<comment type="caution">
    <text evidence="3">The sequence shown here is derived from an EMBL/GenBank/DDBJ whole genome shotgun (WGS) entry which is preliminary data.</text>
</comment>
<dbReference type="EMBL" id="JALLBG020000046">
    <property type="protein sequence ID" value="KAL3770075.1"/>
    <property type="molecule type" value="Genomic_DNA"/>
</dbReference>
<feature type="coiled-coil region" evidence="1">
    <location>
        <begin position="121"/>
        <end position="165"/>
    </location>
</feature>
<name>A0ABD3N1S2_9STRA</name>
<proteinExistence type="predicted"/>
<organism evidence="3 4">
    <name type="scientific">Discostella pseudostelligera</name>
    <dbReference type="NCBI Taxonomy" id="259834"/>
    <lineage>
        <taxon>Eukaryota</taxon>
        <taxon>Sar</taxon>
        <taxon>Stramenopiles</taxon>
        <taxon>Ochrophyta</taxon>
        <taxon>Bacillariophyta</taxon>
        <taxon>Coscinodiscophyceae</taxon>
        <taxon>Thalassiosirophycidae</taxon>
        <taxon>Stephanodiscales</taxon>
        <taxon>Stephanodiscaceae</taxon>
        <taxon>Discostella</taxon>
    </lineage>
</organism>
<dbReference type="Proteomes" id="UP001530293">
    <property type="component" value="Unassembled WGS sequence"/>
</dbReference>
<dbReference type="AlphaFoldDB" id="A0ABD3N1S2"/>
<keyword evidence="4" id="KW-1185">Reference proteome</keyword>
<sequence length="297" mass="32757">MEPQSSRGDVEAGYGNGGGGDTNHAHTSTKQQDDGKGSSNNNKPATISEWILRLGLTGNVALQFANIANAARNGRWGSLSTSDQVARGLVYTSSGIGLLHSPVVMYKERKLTKEDTFRAALNGIREEQARLAEQNEILSNEVDDLQNEVDRMKEVETALRELSATQGTQLSELMNLIKKNKEINDCMRSVLKAECLEEVVTLVLDMDVDGSFNIEAKEIDRLIIGMKMIEGISFDAVKFRQEVIDCDGYVERVIPLIKGMLCAGGCETKCKIEVEDSELWFKKQKKKKRSPGLGLSL</sequence>
<evidence type="ECO:0000256" key="1">
    <source>
        <dbReference type="SAM" id="Coils"/>
    </source>
</evidence>
<reference evidence="3 4" key="1">
    <citation type="submission" date="2024-10" db="EMBL/GenBank/DDBJ databases">
        <title>Updated reference genomes for cyclostephanoid diatoms.</title>
        <authorList>
            <person name="Roberts W.R."/>
            <person name="Alverson A.J."/>
        </authorList>
    </citation>
    <scope>NUCLEOTIDE SEQUENCE [LARGE SCALE GENOMIC DNA]</scope>
    <source>
        <strain evidence="3 4">AJA232-27</strain>
    </source>
</reference>
<evidence type="ECO:0000313" key="4">
    <source>
        <dbReference type="Proteomes" id="UP001530293"/>
    </source>
</evidence>
<evidence type="ECO:0000313" key="3">
    <source>
        <dbReference type="EMBL" id="KAL3770075.1"/>
    </source>
</evidence>
<protein>
    <submittedName>
        <fullName evidence="3">Uncharacterized protein</fullName>
    </submittedName>
</protein>
<evidence type="ECO:0000256" key="2">
    <source>
        <dbReference type="SAM" id="MobiDB-lite"/>
    </source>
</evidence>